<dbReference type="InterPro" id="IPR036047">
    <property type="entry name" value="F-box-like_dom_sf"/>
</dbReference>
<dbReference type="AlphaFoldDB" id="A0AAE0GPF1"/>
<comment type="caution">
    <text evidence="3">The sequence shown here is derived from an EMBL/GenBank/DDBJ whole genome shotgun (WGS) entry which is preliminary data.</text>
</comment>
<proteinExistence type="predicted"/>
<accession>A0AAE0GPF1</accession>
<dbReference type="EMBL" id="LGRX02003779">
    <property type="protein sequence ID" value="KAK3281618.1"/>
    <property type="molecule type" value="Genomic_DNA"/>
</dbReference>
<dbReference type="SMART" id="SM00256">
    <property type="entry name" value="FBOX"/>
    <property type="match status" value="1"/>
</dbReference>
<dbReference type="Gene3D" id="1.20.1280.50">
    <property type="match status" value="1"/>
</dbReference>
<protein>
    <recommendedName>
        <fullName evidence="2">F-box domain-containing protein</fullName>
    </recommendedName>
</protein>
<dbReference type="InterPro" id="IPR057039">
    <property type="entry name" value="At5g52880_ARM"/>
</dbReference>
<name>A0AAE0GPF1_9CHLO</name>
<dbReference type="InterPro" id="IPR001810">
    <property type="entry name" value="F-box_dom"/>
</dbReference>
<evidence type="ECO:0000313" key="4">
    <source>
        <dbReference type="Proteomes" id="UP001190700"/>
    </source>
</evidence>
<reference evidence="3 4" key="1">
    <citation type="journal article" date="2015" name="Genome Biol. Evol.">
        <title>Comparative Genomics of a Bacterivorous Green Alga Reveals Evolutionary Causalities and Consequences of Phago-Mixotrophic Mode of Nutrition.</title>
        <authorList>
            <person name="Burns J.A."/>
            <person name="Paasch A."/>
            <person name="Narechania A."/>
            <person name="Kim E."/>
        </authorList>
    </citation>
    <scope>NUCLEOTIDE SEQUENCE [LARGE SCALE GENOMIC DNA]</scope>
    <source>
        <strain evidence="3 4">PLY_AMNH</strain>
    </source>
</reference>
<feature type="compositionally biased region" description="Basic and acidic residues" evidence="1">
    <location>
        <begin position="253"/>
        <end position="267"/>
    </location>
</feature>
<feature type="region of interest" description="Disordered" evidence="1">
    <location>
        <begin position="218"/>
        <end position="268"/>
    </location>
</feature>
<organism evidence="3 4">
    <name type="scientific">Cymbomonas tetramitiformis</name>
    <dbReference type="NCBI Taxonomy" id="36881"/>
    <lineage>
        <taxon>Eukaryota</taxon>
        <taxon>Viridiplantae</taxon>
        <taxon>Chlorophyta</taxon>
        <taxon>Pyramimonadophyceae</taxon>
        <taxon>Pyramimonadales</taxon>
        <taxon>Pyramimonadaceae</taxon>
        <taxon>Cymbomonas</taxon>
    </lineage>
</organism>
<feature type="domain" description="F-box" evidence="2">
    <location>
        <begin position="155"/>
        <end position="195"/>
    </location>
</feature>
<keyword evidence="4" id="KW-1185">Reference proteome</keyword>
<evidence type="ECO:0000313" key="3">
    <source>
        <dbReference type="EMBL" id="KAK3281618.1"/>
    </source>
</evidence>
<dbReference type="Proteomes" id="UP001190700">
    <property type="component" value="Unassembled WGS sequence"/>
</dbReference>
<evidence type="ECO:0000259" key="2">
    <source>
        <dbReference type="SMART" id="SM00256"/>
    </source>
</evidence>
<dbReference type="SUPFAM" id="SSF81383">
    <property type="entry name" value="F-box domain"/>
    <property type="match status" value="1"/>
</dbReference>
<dbReference type="PANTHER" id="PTHR47744">
    <property type="entry name" value="OS05G0526300 PROTEIN"/>
    <property type="match status" value="1"/>
</dbReference>
<gene>
    <name evidence="3" type="ORF">CYMTET_10595</name>
</gene>
<dbReference type="Pfam" id="PF24104">
    <property type="entry name" value="At5g52880_ARM"/>
    <property type="match status" value="1"/>
</dbReference>
<evidence type="ECO:0000256" key="1">
    <source>
        <dbReference type="SAM" id="MobiDB-lite"/>
    </source>
</evidence>
<sequence length="365" mass="40889">MFAQKSIRITETRRAESSKLRARQDEVSVFTLSLKGYKQLDIDAALRTRETYLDGVAELSAVLQACYRQSGKPVQHLMFEHTCAALGDIERLGEPSCRQAVAELSRTAQDVLPQAKRRSVSSCHKAAALSLHRRDKRLEEKEQRQVDQETAGSALTLDTLELVLCHLEAPHLARCACVSRQWLQASRHEDIWRRQYCNTFGSKMARWVACASTEAELEAPTARPGGASSEGAQLAEPREEARGAAGTGSGARPESHREEPLLRRSDADGTDMDALKGLTWYSAFLLARRRDPLRVPTRNRALCRKCGTLIWRTLPNLTRHLCSHGEAFVEGFPEMARWGRVIPLSAIQVMDYLRNKALEEADDLI</sequence>
<dbReference type="PANTHER" id="PTHR47744:SF1">
    <property type="entry name" value="OS05G0526300 PROTEIN"/>
    <property type="match status" value="1"/>
</dbReference>
<dbReference type="Pfam" id="PF00646">
    <property type="entry name" value="F-box"/>
    <property type="match status" value="1"/>
</dbReference>